<protein>
    <submittedName>
        <fullName evidence="2">Putative neurofilament medium polypeptide protein</fullName>
    </submittedName>
</protein>
<feature type="chain" id="PRO_5013117178" evidence="1">
    <location>
        <begin position="23"/>
        <end position="168"/>
    </location>
</feature>
<dbReference type="Proteomes" id="UP000054516">
    <property type="component" value="Unassembled WGS sequence"/>
</dbReference>
<organism evidence="2">
    <name type="scientific">Rosellinia necatrix</name>
    <name type="common">White root-rot fungus</name>
    <dbReference type="NCBI Taxonomy" id="77044"/>
    <lineage>
        <taxon>Eukaryota</taxon>
        <taxon>Fungi</taxon>
        <taxon>Dikarya</taxon>
        <taxon>Ascomycota</taxon>
        <taxon>Pezizomycotina</taxon>
        <taxon>Sordariomycetes</taxon>
        <taxon>Xylariomycetidae</taxon>
        <taxon>Xylariales</taxon>
        <taxon>Xylariaceae</taxon>
        <taxon>Rosellinia</taxon>
    </lineage>
</organism>
<evidence type="ECO:0000313" key="2">
    <source>
        <dbReference type="EMBL" id="GAP91830.2"/>
    </source>
</evidence>
<name>A0A1W2TTC4_ROSNE</name>
<dbReference type="AlphaFoldDB" id="A0A1W2TTC4"/>
<dbReference type="EMBL" id="DF977512">
    <property type="protein sequence ID" value="GAP91830.2"/>
    <property type="molecule type" value="Genomic_DNA"/>
</dbReference>
<dbReference type="STRING" id="77044.A0A1W2TTC4"/>
<keyword evidence="1" id="KW-0732">Signal</keyword>
<evidence type="ECO:0000256" key="1">
    <source>
        <dbReference type="SAM" id="SignalP"/>
    </source>
</evidence>
<feature type="signal peptide" evidence="1">
    <location>
        <begin position="1"/>
        <end position="22"/>
    </location>
</feature>
<proteinExistence type="predicted"/>
<dbReference type="OrthoDB" id="2507450at2759"/>
<reference evidence="2" key="1">
    <citation type="submission" date="2016-03" db="EMBL/GenBank/DDBJ databases">
        <title>Draft genome sequence of Rosellinia necatrix.</title>
        <authorList>
            <person name="Kanematsu S."/>
        </authorList>
    </citation>
    <scope>NUCLEOTIDE SEQUENCE [LARGE SCALE GENOMIC DNA]</scope>
    <source>
        <strain evidence="2">W97</strain>
    </source>
</reference>
<keyword evidence="3" id="KW-1185">Reference proteome</keyword>
<sequence length="168" mass="18512">MFLGEMKVLAIIAAAHMMGAWAGEPDQIRQRPQDYNMGIFARQGILQEEPEQPTNLNTFKEALGNAPAPEIILSDEPSQPYEIRGEKVSDFSTAIDKACDFQKNDCADLANTEPRPTFTVQDCDKQSDLCKSTLKNATQKKFLSVVTMAGIDDFEFLCETGKIGGGED</sequence>
<evidence type="ECO:0000313" key="3">
    <source>
        <dbReference type="Proteomes" id="UP000054516"/>
    </source>
</evidence>
<gene>
    <name evidence="2" type="ORF">SAMD00023353_6700180</name>
</gene>
<accession>A0A1W2TTC4</accession>